<evidence type="ECO:0000256" key="6">
    <source>
        <dbReference type="SAM" id="SignalP"/>
    </source>
</evidence>
<dbReference type="EC" id="3.1.3.1" evidence="5"/>
<dbReference type="InterPro" id="IPR001952">
    <property type="entry name" value="Alkaline_phosphatase"/>
</dbReference>
<feature type="non-terminal residue" evidence="7">
    <location>
        <position position="1"/>
    </location>
</feature>
<name>A0A8J2NVH1_9HEXA</name>
<keyword evidence="2 5" id="KW-0378">Hydrolase</keyword>
<comment type="cofactor">
    <cofactor evidence="4">
        <name>Zn(2+)</name>
        <dbReference type="ChEBI" id="CHEBI:29105"/>
    </cofactor>
    <text evidence="4">Binds 2 Zn(2+) ions.</text>
</comment>
<comment type="catalytic activity">
    <reaction evidence="5">
        <text>a phosphate monoester + H2O = an alcohol + phosphate</text>
        <dbReference type="Rhea" id="RHEA:15017"/>
        <dbReference type="ChEBI" id="CHEBI:15377"/>
        <dbReference type="ChEBI" id="CHEBI:30879"/>
        <dbReference type="ChEBI" id="CHEBI:43474"/>
        <dbReference type="ChEBI" id="CHEBI:67140"/>
        <dbReference type="EC" id="3.1.3.1"/>
    </reaction>
</comment>
<dbReference type="GO" id="GO:0004035">
    <property type="term" value="F:alkaline phosphatase activity"/>
    <property type="evidence" value="ECO:0007669"/>
    <property type="project" value="UniProtKB-EC"/>
</dbReference>
<feature type="binding site" evidence="4">
    <location>
        <position position="92"/>
    </location>
    <ligand>
        <name>Zn(2+)</name>
        <dbReference type="ChEBI" id="CHEBI:29105"/>
        <label>2</label>
    </ligand>
</feature>
<evidence type="ECO:0000256" key="1">
    <source>
        <dbReference type="ARBA" id="ARBA00022723"/>
    </source>
</evidence>
<keyword evidence="1 4" id="KW-0479">Metal-binding</keyword>
<evidence type="ECO:0000256" key="2">
    <source>
        <dbReference type="ARBA" id="ARBA00022801"/>
    </source>
</evidence>
<evidence type="ECO:0000256" key="3">
    <source>
        <dbReference type="PIRSR" id="PIRSR601952-1"/>
    </source>
</evidence>
<dbReference type="PANTHER" id="PTHR11596">
    <property type="entry name" value="ALKALINE PHOSPHATASE"/>
    <property type="match status" value="1"/>
</dbReference>
<dbReference type="AlphaFoldDB" id="A0A8J2NVH1"/>
<dbReference type="CDD" id="cd16012">
    <property type="entry name" value="ALP"/>
    <property type="match status" value="1"/>
</dbReference>
<evidence type="ECO:0000256" key="4">
    <source>
        <dbReference type="PIRSR" id="PIRSR601952-2"/>
    </source>
</evidence>
<protein>
    <recommendedName>
        <fullName evidence="5">Alkaline phosphatase</fullName>
        <ecNumber evidence="5">3.1.3.1</ecNumber>
    </recommendedName>
</protein>
<feature type="binding site" evidence="4">
    <location>
        <position position="92"/>
    </location>
    <ligand>
        <name>Mg(2+)</name>
        <dbReference type="ChEBI" id="CHEBI:18420"/>
    </ligand>
</feature>
<dbReference type="PANTHER" id="PTHR11596:SF91">
    <property type="entry name" value="ALKALINE PHOSPHATASE-RELATED"/>
    <property type="match status" value="1"/>
</dbReference>
<organism evidence="7 8">
    <name type="scientific">Allacma fusca</name>
    <dbReference type="NCBI Taxonomy" id="39272"/>
    <lineage>
        <taxon>Eukaryota</taxon>
        <taxon>Metazoa</taxon>
        <taxon>Ecdysozoa</taxon>
        <taxon>Arthropoda</taxon>
        <taxon>Hexapoda</taxon>
        <taxon>Collembola</taxon>
        <taxon>Symphypleona</taxon>
        <taxon>Sminthuridae</taxon>
        <taxon>Allacma</taxon>
    </lineage>
</organism>
<comment type="caution">
    <text evidence="7">The sequence shown here is derived from an EMBL/GenBank/DDBJ whole genome shotgun (WGS) entry which is preliminary data.</text>
</comment>
<dbReference type="PROSITE" id="PS00123">
    <property type="entry name" value="ALKALINE_PHOSPHATASE"/>
    <property type="match status" value="1"/>
</dbReference>
<feature type="non-terminal residue" evidence="7">
    <location>
        <position position="272"/>
    </location>
</feature>
<dbReference type="SMART" id="SM00098">
    <property type="entry name" value="alkPPc"/>
    <property type="match status" value="1"/>
</dbReference>
<proteinExistence type="predicted"/>
<evidence type="ECO:0000313" key="7">
    <source>
        <dbReference type="EMBL" id="CAG7721878.1"/>
    </source>
</evidence>
<accession>A0A8J2NVH1</accession>
<dbReference type="Pfam" id="PF00245">
    <property type="entry name" value="Alk_phosphatase"/>
    <property type="match status" value="1"/>
</dbReference>
<dbReference type="EMBL" id="CAJVCH010083980">
    <property type="protein sequence ID" value="CAG7721878.1"/>
    <property type="molecule type" value="Genomic_DNA"/>
</dbReference>
<feature type="binding site" evidence="4">
    <location>
        <position position="208"/>
    </location>
    <ligand>
        <name>Mg(2+)</name>
        <dbReference type="ChEBI" id="CHEBI:18420"/>
    </ligand>
</feature>
<keyword evidence="6" id="KW-0732">Signal</keyword>
<keyword evidence="4 5" id="KW-0862">Zinc</keyword>
<gene>
    <name evidence="7" type="ORF">AFUS01_LOCUS11065</name>
</gene>
<evidence type="ECO:0000256" key="5">
    <source>
        <dbReference type="RuleBase" id="RU003947"/>
    </source>
</evidence>
<dbReference type="Proteomes" id="UP000708208">
    <property type="component" value="Unassembled WGS sequence"/>
</dbReference>
<comment type="cofactor">
    <cofactor evidence="4">
        <name>Mg(2+)</name>
        <dbReference type="ChEBI" id="CHEBI:18420"/>
    </cofactor>
    <text evidence="4">Binds 1 Mg(2+) ion.</text>
</comment>
<evidence type="ECO:0000313" key="8">
    <source>
        <dbReference type="Proteomes" id="UP000708208"/>
    </source>
</evidence>
<feature type="chain" id="PRO_5035283961" description="Alkaline phosphatase" evidence="6">
    <location>
        <begin position="22"/>
        <end position="272"/>
    </location>
</feature>
<reference evidence="7" key="1">
    <citation type="submission" date="2021-06" db="EMBL/GenBank/DDBJ databases">
        <authorList>
            <person name="Hodson N. C."/>
            <person name="Mongue J. A."/>
            <person name="Jaron S. K."/>
        </authorList>
    </citation>
    <scope>NUCLEOTIDE SEQUENCE</scope>
</reference>
<keyword evidence="4 5" id="KW-0460">Magnesium</keyword>
<dbReference type="OrthoDB" id="5818554at2759"/>
<feature type="signal peptide" evidence="6">
    <location>
        <begin position="1"/>
        <end position="21"/>
    </location>
</feature>
<feature type="active site" description="Phosphoserine intermediate" evidence="3">
    <location>
        <position position="143"/>
    </location>
</feature>
<feature type="binding site" evidence="4">
    <location>
        <position position="206"/>
    </location>
    <ligand>
        <name>Mg(2+)</name>
        <dbReference type="ChEBI" id="CHEBI:18420"/>
    </ligand>
</feature>
<keyword evidence="8" id="KW-1185">Reference proteome</keyword>
<sequence>MSRYVSLLILVSVLGTFSGKAVTGHRLNHINQDYEDWMHSYQPPMPKFRTLGKPKYESTNHWVKAAQSTLKDRLAHKNIEGVAKNTIFFLGDGMSLPTVTASRIFKGQLEGSHFGEEGTLFFETFPHVGVSKTFCSDSQVADSACSATAYLSGTKANIATIGVKPTVSFRDCKNMMNVSHQVESVLAWAQAAGKSTGVITTTRVTHASPAGTYAHIADRDWENDAVVKASGADPEFCDDIAEQLVLHNPGRKINVILGGGRREFMPYNVPDP</sequence>
<dbReference type="InterPro" id="IPR018299">
    <property type="entry name" value="Alkaline_phosphatase_AS"/>
</dbReference>
<dbReference type="GO" id="GO:0046872">
    <property type="term" value="F:metal ion binding"/>
    <property type="evidence" value="ECO:0007669"/>
    <property type="project" value="UniProtKB-KW"/>
</dbReference>